<comment type="caution">
    <text evidence="6">The sequence shown here is derived from an EMBL/GenBank/DDBJ whole genome shotgun (WGS) entry which is preliminary data.</text>
</comment>
<keyword evidence="2 5" id="KW-0812">Transmembrane</keyword>
<evidence type="ECO:0000313" key="6">
    <source>
        <dbReference type="EMBL" id="OGF28682.1"/>
    </source>
</evidence>
<dbReference type="InterPro" id="IPR003825">
    <property type="entry name" value="Colicin-V_CvpA"/>
</dbReference>
<sequence>MQSILSIFGNISVFDAVLIFFIAGFTVYGFFKGIIRMAGELVGYLVGIYLAGHYFELFYEWTRSLYLGYENIGRLVSFLILLFIVRKLVTLGVYLIDRFFDIIAIIPFFGLINRFAGAVFGFLSVSIVLGIVIYFASRYSIGFSIDKFLVGSSIAKFLLHFGEFVSPLLPGLLRNLHSLL</sequence>
<name>A0A1F5SPS0_9BACT</name>
<evidence type="ECO:0000256" key="4">
    <source>
        <dbReference type="ARBA" id="ARBA00023136"/>
    </source>
</evidence>
<dbReference type="Pfam" id="PF02674">
    <property type="entry name" value="Colicin_V"/>
    <property type="match status" value="1"/>
</dbReference>
<feature type="transmembrane region" description="Helical" evidence="5">
    <location>
        <begin position="41"/>
        <end position="59"/>
    </location>
</feature>
<accession>A0A1F5SPS0</accession>
<evidence type="ECO:0000313" key="7">
    <source>
        <dbReference type="Proteomes" id="UP000178925"/>
    </source>
</evidence>
<gene>
    <name evidence="6" type="ORF">A2242_00330</name>
</gene>
<protein>
    <recommendedName>
        <fullName evidence="8">Colicin V production protein</fullName>
    </recommendedName>
</protein>
<feature type="transmembrane region" description="Helical" evidence="5">
    <location>
        <begin position="115"/>
        <end position="136"/>
    </location>
</feature>
<dbReference type="STRING" id="1797995.A2242_00330"/>
<proteinExistence type="predicted"/>
<evidence type="ECO:0000256" key="2">
    <source>
        <dbReference type="ARBA" id="ARBA00022692"/>
    </source>
</evidence>
<dbReference type="EMBL" id="MFGC01000007">
    <property type="protein sequence ID" value="OGF28682.1"/>
    <property type="molecule type" value="Genomic_DNA"/>
</dbReference>
<dbReference type="GO" id="GO:0009403">
    <property type="term" value="P:toxin biosynthetic process"/>
    <property type="evidence" value="ECO:0007669"/>
    <property type="project" value="InterPro"/>
</dbReference>
<reference evidence="6 7" key="1">
    <citation type="journal article" date="2016" name="Nat. Commun.">
        <title>Thousands of microbial genomes shed light on interconnected biogeochemical processes in an aquifer system.</title>
        <authorList>
            <person name="Anantharaman K."/>
            <person name="Brown C.T."/>
            <person name="Hug L.A."/>
            <person name="Sharon I."/>
            <person name="Castelle C.J."/>
            <person name="Probst A.J."/>
            <person name="Thomas B.C."/>
            <person name="Singh A."/>
            <person name="Wilkins M.J."/>
            <person name="Karaoz U."/>
            <person name="Brodie E.L."/>
            <person name="Williams K.H."/>
            <person name="Hubbard S.S."/>
            <person name="Banfield J.F."/>
        </authorList>
    </citation>
    <scope>NUCLEOTIDE SEQUENCE [LARGE SCALE GENOMIC DNA]</scope>
</reference>
<keyword evidence="3 5" id="KW-1133">Transmembrane helix</keyword>
<keyword evidence="4 5" id="KW-0472">Membrane</keyword>
<dbReference type="AlphaFoldDB" id="A0A1F5SPS0"/>
<dbReference type="PANTHER" id="PTHR37306">
    <property type="entry name" value="COLICIN V PRODUCTION PROTEIN"/>
    <property type="match status" value="1"/>
</dbReference>
<evidence type="ECO:0000256" key="5">
    <source>
        <dbReference type="SAM" id="Phobius"/>
    </source>
</evidence>
<feature type="transmembrane region" description="Helical" evidence="5">
    <location>
        <begin position="6"/>
        <end position="29"/>
    </location>
</feature>
<organism evidence="6 7">
    <name type="scientific">Candidatus Falkowbacteria bacterium RIFOXYA2_FULL_47_9</name>
    <dbReference type="NCBI Taxonomy" id="1797995"/>
    <lineage>
        <taxon>Bacteria</taxon>
        <taxon>Candidatus Falkowiibacteriota</taxon>
    </lineage>
</organism>
<evidence type="ECO:0000256" key="3">
    <source>
        <dbReference type="ARBA" id="ARBA00022989"/>
    </source>
</evidence>
<evidence type="ECO:0000256" key="1">
    <source>
        <dbReference type="ARBA" id="ARBA00004141"/>
    </source>
</evidence>
<evidence type="ECO:0008006" key="8">
    <source>
        <dbReference type="Google" id="ProtNLM"/>
    </source>
</evidence>
<comment type="subcellular location">
    <subcellularLocation>
        <location evidence="1">Membrane</location>
        <topology evidence="1">Multi-pass membrane protein</topology>
    </subcellularLocation>
</comment>
<dbReference type="GO" id="GO:0016020">
    <property type="term" value="C:membrane"/>
    <property type="evidence" value="ECO:0007669"/>
    <property type="project" value="UniProtKB-SubCell"/>
</dbReference>
<dbReference type="Proteomes" id="UP000178925">
    <property type="component" value="Unassembled WGS sequence"/>
</dbReference>
<dbReference type="PANTHER" id="PTHR37306:SF1">
    <property type="entry name" value="COLICIN V PRODUCTION PROTEIN"/>
    <property type="match status" value="1"/>
</dbReference>